<accession>A0ABN1DRR5</accession>
<name>A0ABN1DRR5_SACER</name>
<dbReference type="Proteomes" id="UP001500729">
    <property type="component" value="Unassembled WGS sequence"/>
</dbReference>
<reference evidence="1 2" key="1">
    <citation type="journal article" date="2019" name="Int. J. Syst. Evol. Microbiol.">
        <title>The Global Catalogue of Microorganisms (GCM) 10K type strain sequencing project: providing services to taxonomists for standard genome sequencing and annotation.</title>
        <authorList>
            <consortium name="The Broad Institute Genomics Platform"/>
            <consortium name="The Broad Institute Genome Sequencing Center for Infectious Disease"/>
            <person name="Wu L."/>
            <person name="Ma J."/>
        </authorList>
    </citation>
    <scope>NUCLEOTIDE SEQUENCE [LARGE SCALE GENOMIC DNA]</scope>
    <source>
        <strain evidence="1 2">JCM 10303</strain>
    </source>
</reference>
<evidence type="ECO:0000313" key="1">
    <source>
        <dbReference type="EMBL" id="GAA0549918.1"/>
    </source>
</evidence>
<dbReference type="EMBL" id="BAAAGS010000049">
    <property type="protein sequence ID" value="GAA0549918.1"/>
    <property type="molecule type" value="Genomic_DNA"/>
</dbReference>
<proteinExistence type="predicted"/>
<keyword evidence="2" id="KW-1185">Reference proteome</keyword>
<gene>
    <name evidence="1" type="ORF">GCM10009533_55570</name>
</gene>
<comment type="caution">
    <text evidence="1">The sequence shown here is derived from an EMBL/GenBank/DDBJ whole genome shotgun (WGS) entry which is preliminary data.</text>
</comment>
<evidence type="ECO:0000313" key="2">
    <source>
        <dbReference type="Proteomes" id="UP001500729"/>
    </source>
</evidence>
<protein>
    <submittedName>
        <fullName evidence="1">Uncharacterized protein</fullName>
    </submittedName>
</protein>
<sequence>MVALVEDLVDRARCDDRLEVRVELAAFAPLYAVGRPGVHEVRALREVTARVDVVVARGDDEAVARLPVHEVGDGSSHVRAAGHGNAAALAEVDLHVDDDQSSVQGVTAFSIEDWSALGRG</sequence>
<organism evidence="1 2">
    <name type="scientific">Saccharopolyspora erythraea</name>
    <name type="common">Streptomyces erythraeus</name>
    <dbReference type="NCBI Taxonomy" id="1836"/>
    <lineage>
        <taxon>Bacteria</taxon>
        <taxon>Bacillati</taxon>
        <taxon>Actinomycetota</taxon>
        <taxon>Actinomycetes</taxon>
        <taxon>Pseudonocardiales</taxon>
        <taxon>Pseudonocardiaceae</taxon>
        <taxon>Saccharopolyspora</taxon>
    </lineage>
</organism>